<dbReference type="PANTHER" id="PTHR30328:SF54">
    <property type="entry name" value="HTH-TYPE TRANSCRIPTIONAL REPRESSOR SCO4008"/>
    <property type="match status" value="1"/>
</dbReference>
<dbReference type="AlphaFoldDB" id="A0A511V038"/>
<dbReference type="PRINTS" id="PR00455">
    <property type="entry name" value="HTHTETR"/>
</dbReference>
<name>A0A511V038_9BACI</name>
<keyword evidence="1 2" id="KW-0238">DNA-binding</keyword>
<evidence type="ECO:0000259" key="3">
    <source>
        <dbReference type="PROSITE" id="PS50977"/>
    </source>
</evidence>
<feature type="domain" description="HTH tetR-type" evidence="3">
    <location>
        <begin position="4"/>
        <end position="64"/>
    </location>
</feature>
<dbReference type="PANTHER" id="PTHR30328">
    <property type="entry name" value="TRANSCRIPTIONAL REPRESSOR"/>
    <property type="match status" value="1"/>
</dbReference>
<protein>
    <submittedName>
        <fullName evidence="4">TetR family transcriptional regulator</fullName>
    </submittedName>
</protein>
<evidence type="ECO:0000256" key="2">
    <source>
        <dbReference type="PROSITE-ProRule" id="PRU00335"/>
    </source>
</evidence>
<proteinExistence type="predicted"/>
<evidence type="ECO:0000313" key="5">
    <source>
        <dbReference type="Proteomes" id="UP000321491"/>
    </source>
</evidence>
<dbReference type="Gene3D" id="1.10.357.10">
    <property type="entry name" value="Tetracycline Repressor, domain 2"/>
    <property type="match status" value="1"/>
</dbReference>
<dbReference type="GO" id="GO:0006355">
    <property type="term" value="P:regulation of DNA-templated transcription"/>
    <property type="evidence" value="ECO:0007669"/>
    <property type="project" value="UniProtKB-ARBA"/>
</dbReference>
<dbReference type="SUPFAM" id="SSF46689">
    <property type="entry name" value="Homeodomain-like"/>
    <property type="match status" value="1"/>
</dbReference>
<sequence length="203" mass="24061">MTTKPTKQKIMRIASTLFYQKGFQGTSIRDIAAQANVNISAISYYFNGKQGLLEQTVTTYYESYLNVLEKTYEETTKVAPPERLKKLIATILQFKQENEELTCFISREMAFDSMFVREIVVTYLAKENYLIKKAFFPVLQMKQMNRREQQLLFMQLVGMLSTPYLVHPDFKQHTIGYINKNDFVKYYLRTINHWLDWLITREI</sequence>
<evidence type="ECO:0000256" key="1">
    <source>
        <dbReference type="ARBA" id="ARBA00023125"/>
    </source>
</evidence>
<dbReference type="Proteomes" id="UP000321491">
    <property type="component" value="Unassembled WGS sequence"/>
</dbReference>
<feature type="DNA-binding region" description="H-T-H motif" evidence="2">
    <location>
        <begin position="27"/>
        <end position="46"/>
    </location>
</feature>
<organism evidence="4 5">
    <name type="scientific">Cerasibacillus quisquiliarum</name>
    <dbReference type="NCBI Taxonomy" id="227865"/>
    <lineage>
        <taxon>Bacteria</taxon>
        <taxon>Bacillati</taxon>
        <taxon>Bacillota</taxon>
        <taxon>Bacilli</taxon>
        <taxon>Bacillales</taxon>
        <taxon>Bacillaceae</taxon>
        <taxon>Cerasibacillus</taxon>
    </lineage>
</organism>
<dbReference type="NCBIfam" id="NF037937">
    <property type="entry name" value="septum_RefZ"/>
    <property type="match status" value="1"/>
</dbReference>
<dbReference type="PROSITE" id="PS50977">
    <property type="entry name" value="HTH_TETR_2"/>
    <property type="match status" value="1"/>
</dbReference>
<comment type="caution">
    <text evidence="4">The sequence shown here is derived from an EMBL/GenBank/DDBJ whole genome shotgun (WGS) entry which is preliminary data.</text>
</comment>
<dbReference type="InterPro" id="IPR009057">
    <property type="entry name" value="Homeodomain-like_sf"/>
</dbReference>
<dbReference type="EMBL" id="BJXW01000036">
    <property type="protein sequence ID" value="GEN32270.1"/>
    <property type="molecule type" value="Genomic_DNA"/>
</dbReference>
<accession>A0A511V038</accession>
<keyword evidence="5" id="KW-1185">Reference proteome</keyword>
<dbReference type="GO" id="GO:0003677">
    <property type="term" value="F:DNA binding"/>
    <property type="evidence" value="ECO:0007669"/>
    <property type="project" value="UniProtKB-UniRule"/>
</dbReference>
<dbReference type="InterPro" id="IPR001647">
    <property type="entry name" value="HTH_TetR"/>
</dbReference>
<dbReference type="InterPro" id="IPR050109">
    <property type="entry name" value="HTH-type_TetR-like_transc_reg"/>
</dbReference>
<gene>
    <name evidence="4" type="ORF">CQU01_25080</name>
</gene>
<dbReference type="Pfam" id="PF00440">
    <property type="entry name" value="TetR_N"/>
    <property type="match status" value="1"/>
</dbReference>
<reference evidence="4 5" key="1">
    <citation type="submission" date="2019-07" db="EMBL/GenBank/DDBJ databases">
        <title>Whole genome shotgun sequence of Cerasibacillus quisquiliarum NBRC 102429.</title>
        <authorList>
            <person name="Hosoyama A."/>
            <person name="Uohara A."/>
            <person name="Ohji S."/>
            <person name="Ichikawa N."/>
        </authorList>
    </citation>
    <scope>NUCLEOTIDE SEQUENCE [LARGE SCALE GENOMIC DNA]</scope>
    <source>
        <strain evidence="4 5">NBRC 102429</strain>
    </source>
</reference>
<evidence type="ECO:0000313" key="4">
    <source>
        <dbReference type="EMBL" id="GEN32270.1"/>
    </source>
</evidence>